<proteinExistence type="predicted"/>
<sequence length="150" mass="17018">MTIIKISEVLIFLIFAEKAFMNAVKISKIKYHLIPKSRVVFGVSVGYNTKIKTKLNPQTDLESRYGSIEVAPKSKSKSWIWLHLIIFLRAFGSENNWIGRVGGNIGLLEVISFENQTERNQCILFGNIVYRENVDRKNSNIISRSSGPKG</sequence>
<dbReference type="AlphaFoldDB" id="A0A2I1F7M0"/>
<evidence type="ECO:0000313" key="1">
    <source>
        <dbReference type="EMBL" id="PKC57995.1"/>
    </source>
</evidence>
<dbReference type="VEuPathDB" id="FungiDB:FUN_015671"/>
<reference evidence="1 2" key="2">
    <citation type="submission" date="2017-10" db="EMBL/GenBank/DDBJ databases">
        <title>Genome analyses suggest a sexual origin of heterokaryosis in a supposedly ancient asexual fungus.</title>
        <authorList>
            <person name="Corradi N."/>
            <person name="Sedzielewska K."/>
            <person name="Noel J."/>
            <person name="Charron P."/>
            <person name="Farinelli L."/>
            <person name="Marton T."/>
            <person name="Kruger M."/>
            <person name="Pelin A."/>
            <person name="Brachmann A."/>
            <person name="Corradi N."/>
        </authorList>
    </citation>
    <scope>NUCLEOTIDE SEQUENCE [LARGE SCALE GENOMIC DNA]</scope>
    <source>
        <strain evidence="1 2">A1</strain>
    </source>
</reference>
<evidence type="ECO:0000313" key="2">
    <source>
        <dbReference type="Proteomes" id="UP000232688"/>
    </source>
</evidence>
<name>A0A2I1F7M0_9GLOM</name>
<protein>
    <submittedName>
        <fullName evidence="1">Uncharacterized protein</fullName>
    </submittedName>
</protein>
<dbReference type="EMBL" id="LLXH01001660">
    <property type="protein sequence ID" value="PKC57995.1"/>
    <property type="molecule type" value="Genomic_DNA"/>
</dbReference>
<reference evidence="1 2" key="1">
    <citation type="submission" date="2017-10" db="EMBL/GenBank/DDBJ databases">
        <title>Extensive intraspecific genome diversity in a model arbuscular mycorrhizal fungus.</title>
        <authorList>
            <person name="Chen E.C.H."/>
            <person name="Morin E."/>
            <person name="Baudet D."/>
            <person name="Noel J."/>
            <person name="Ndikumana S."/>
            <person name="Charron P."/>
            <person name="St-Onge C."/>
            <person name="Giorgi J."/>
            <person name="Grigoriev I.V."/>
            <person name="Roux C."/>
            <person name="Martin F.M."/>
            <person name="Corradi N."/>
        </authorList>
    </citation>
    <scope>NUCLEOTIDE SEQUENCE [LARGE SCALE GENOMIC DNA]</scope>
    <source>
        <strain evidence="1 2">A1</strain>
    </source>
</reference>
<organism evidence="1 2">
    <name type="scientific">Rhizophagus irregularis</name>
    <dbReference type="NCBI Taxonomy" id="588596"/>
    <lineage>
        <taxon>Eukaryota</taxon>
        <taxon>Fungi</taxon>
        <taxon>Fungi incertae sedis</taxon>
        <taxon>Mucoromycota</taxon>
        <taxon>Glomeromycotina</taxon>
        <taxon>Glomeromycetes</taxon>
        <taxon>Glomerales</taxon>
        <taxon>Glomeraceae</taxon>
        <taxon>Rhizophagus</taxon>
    </lineage>
</organism>
<gene>
    <name evidence="1" type="ORF">RhiirA1_68169</name>
</gene>
<dbReference type="VEuPathDB" id="FungiDB:RhiirA1_68169"/>
<dbReference type="Proteomes" id="UP000232688">
    <property type="component" value="Unassembled WGS sequence"/>
</dbReference>
<accession>A0A2I1F7M0</accession>
<comment type="caution">
    <text evidence="1">The sequence shown here is derived from an EMBL/GenBank/DDBJ whole genome shotgun (WGS) entry which is preliminary data.</text>
</comment>